<dbReference type="Proteomes" id="UP000461162">
    <property type="component" value="Unassembled WGS sequence"/>
</dbReference>
<dbReference type="GO" id="GO:0005524">
    <property type="term" value="F:ATP binding"/>
    <property type="evidence" value="ECO:0007669"/>
    <property type="project" value="UniProtKB-KW"/>
</dbReference>
<dbReference type="AlphaFoldDB" id="A0A7K1KK29"/>
<name>A0A7K1KK29_9BACT</name>
<dbReference type="EMBL" id="WODC01000001">
    <property type="protein sequence ID" value="MUM76434.1"/>
    <property type="molecule type" value="Genomic_DNA"/>
</dbReference>
<sequence>MTTVHAARRDHLLAIVNRAIEAVAPEGAMRKAVTRDGDVLTVGKERYDLNDFERILVLGAGKASAAMARALEDILGERALARWLHDGLVVTKYGHGCALGRVRVTEAAHPVPDEAGQRGAEALLHLAATATERDLVFCLVSGGASALTPAPVPPVTLAHKQETTSRLLACGATIDEINAIRKHLSAFKGGHLAKALEPATVLTLIISDVVGDRLDVIGSGPTAPDDATFADCLDILDRYGLGGAVPPEVVALLRAGRNGSLPETLGSDDPCFARVRNLIIAGNAQALAGAAEAARELGYSPLVMEPAMQGEARQVASDLICAAMGICGGNGPKPPVCLLAGGETTVTLRGNGKGGRNQEMALAAAIRLHESGPESGRISMACVGTDGTDGPTDAAGALVLPDTLGDCDATNLSAALRHLADNDAYTFFTATGTIVKTGPTRTNVMDVAVILVDPA</sequence>
<accession>A0A7K1KK29</accession>
<dbReference type="InterPro" id="IPR007835">
    <property type="entry name" value="MOFRL"/>
</dbReference>
<feature type="domain" description="MOFRL" evidence="5">
    <location>
        <begin position="336"/>
        <end position="446"/>
    </location>
</feature>
<dbReference type="PANTHER" id="PTHR12227:SF0">
    <property type="entry name" value="GLYCERATE KINASE"/>
    <property type="match status" value="1"/>
</dbReference>
<keyword evidence="1" id="KW-0808">Transferase</keyword>
<evidence type="ECO:0000256" key="1">
    <source>
        <dbReference type="ARBA" id="ARBA00022679"/>
    </source>
</evidence>
<dbReference type="Pfam" id="PF13660">
    <property type="entry name" value="DUF4147"/>
    <property type="match status" value="1"/>
</dbReference>
<evidence type="ECO:0000259" key="5">
    <source>
        <dbReference type="Pfam" id="PF05161"/>
    </source>
</evidence>
<protein>
    <submittedName>
        <fullName evidence="7">DUF4147 domain-containing protein</fullName>
    </submittedName>
</protein>
<evidence type="ECO:0000259" key="6">
    <source>
        <dbReference type="Pfam" id="PF13660"/>
    </source>
</evidence>
<dbReference type="RefSeq" id="WP_155932040.1">
    <property type="nucleotide sequence ID" value="NZ_WODC01000001.1"/>
</dbReference>
<keyword evidence="3" id="KW-0418">Kinase</keyword>
<feature type="domain" description="MOFRL-associated" evidence="6">
    <location>
        <begin position="12"/>
        <end position="253"/>
    </location>
</feature>
<keyword evidence="4" id="KW-0067">ATP-binding</keyword>
<reference evidence="7 8" key="1">
    <citation type="submission" date="2019-11" db="EMBL/GenBank/DDBJ databases">
        <title>Pseudodesulfovibrio alkaliphilus, sp. nov., an alkaliphilic sulfate-reducing bacteria from mud volcano of Taman peninsula, Russia.</title>
        <authorList>
            <person name="Frolova A."/>
            <person name="Merkel A.Y."/>
            <person name="Slobodkin A.I."/>
        </authorList>
    </citation>
    <scope>NUCLEOTIDE SEQUENCE [LARGE SCALE GENOMIC DNA]</scope>
    <source>
        <strain evidence="7 8">F-1</strain>
    </source>
</reference>
<dbReference type="InterPro" id="IPR038614">
    <property type="entry name" value="GK_N_sf"/>
</dbReference>
<comment type="caution">
    <text evidence="7">The sequence shown here is derived from an EMBL/GenBank/DDBJ whole genome shotgun (WGS) entry which is preliminary data.</text>
</comment>
<evidence type="ECO:0000313" key="7">
    <source>
        <dbReference type="EMBL" id="MUM76434.1"/>
    </source>
</evidence>
<keyword evidence="8" id="KW-1185">Reference proteome</keyword>
<proteinExistence type="predicted"/>
<dbReference type="GO" id="GO:0005737">
    <property type="term" value="C:cytoplasm"/>
    <property type="evidence" value="ECO:0007669"/>
    <property type="project" value="TreeGrafter"/>
</dbReference>
<dbReference type="Pfam" id="PF05161">
    <property type="entry name" value="MOFRL"/>
    <property type="match status" value="1"/>
</dbReference>
<dbReference type="FunFam" id="3.40.50.10180:FF:000001">
    <property type="entry name" value="Glycerate kinase"/>
    <property type="match status" value="1"/>
</dbReference>
<evidence type="ECO:0000313" key="8">
    <source>
        <dbReference type="Proteomes" id="UP000461162"/>
    </source>
</evidence>
<dbReference type="InterPro" id="IPR037035">
    <property type="entry name" value="GK-like_C_sf"/>
</dbReference>
<evidence type="ECO:0000256" key="2">
    <source>
        <dbReference type="ARBA" id="ARBA00022741"/>
    </source>
</evidence>
<dbReference type="Gene3D" id="3.40.50.10180">
    <property type="entry name" value="Glycerate kinase, MOFRL-like N-terminal domain"/>
    <property type="match status" value="1"/>
</dbReference>
<dbReference type="GO" id="GO:0008887">
    <property type="term" value="F:glycerate kinase activity"/>
    <property type="evidence" value="ECO:0007669"/>
    <property type="project" value="InterPro"/>
</dbReference>
<dbReference type="SUPFAM" id="SSF82544">
    <property type="entry name" value="GckA/TtuD-like"/>
    <property type="match status" value="1"/>
</dbReference>
<dbReference type="PANTHER" id="PTHR12227">
    <property type="entry name" value="GLYCERATE KINASE"/>
    <property type="match status" value="1"/>
</dbReference>
<dbReference type="Gene3D" id="3.40.1480.10">
    <property type="entry name" value="MOFRL domain"/>
    <property type="match status" value="1"/>
</dbReference>
<dbReference type="InterPro" id="IPR039760">
    <property type="entry name" value="MOFRL_protein"/>
</dbReference>
<evidence type="ECO:0000256" key="3">
    <source>
        <dbReference type="ARBA" id="ARBA00022777"/>
    </source>
</evidence>
<organism evidence="7 8">
    <name type="scientific">Pseudodesulfovibrio alkaliphilus</name>
    <dbReference type="NCBI Taxonomy" id="2661613"/>
    <lineage>
        <taxon>Bacteria</taxon>
        <taxon>Pseudomonadati</taxon>
        <taxon>Thermodesulfobacteriota</taxon>
        <taxon>Desulfovibrionia</taxon>
        <taxon>Desulfovibrionales</taxon>
        <taxon>Desulfovibrionaceae</taxon>
    </lineage>
</organism>
<dbReference type="InterPro" id="IPR025286">
    <property type="entry name" value="MOFRL_assoc_dom"/>
</dbReference>
<evidence type="ECO:0000256" key="4">
    <source>
        <dbReference type="ARBA" id="ARBA00022840"/>
    </source>
</evidence>
<gene>
    <name evidence="7" type="ORF">GKC30_02165</name>
</gene>
<keyword evidence="2" id="KW-0547">Nucleotide-binding</keyword>